<dbReference type="GO" id="GO:0030420">
    <property type="term" value="P:establishment of competence for transformation"/>
    <property type="evidence" value="ECO:0007669"/>
    <property type="project" value="InterPro"/>
</dbReference>
<evidence type="ECO:0000313" key="1">
    <source>
        <dbReference type="EMBL" id="MBB5324181.1"/>
    </source>
</evidence>
<keyword evidence="2" id="KW-1185">Reference proteome</keyword>
<protein>
    <submittedName>
        <fullName evidence="1">Competence protein ComK</fullName>
    </submittedName>
</protein>
<comment type="caution">
    <text evidence="1">The sequence shown here is derived from an EMBL/GenBank/DDBJ whole genome shotgun (WGS) entry which is preliminary data.</text>
</comment>
<dbReference type="EMBL" id="JACHEP010000004">
    <property type="protein sequence ID" value="MBB5324181.1"/>
    <property type="molecule type" value="Genomic_DNA"/>
</dbReference>
<reference evidence="1 2" key="1">
    <citation type="submission" date="2020-08" db="EMBL/GenBank/DDBJ databases">
        <title>Genomic Encyclopedia of Type Strains, Phase IV (KMG-IV): sequencing the most valuable type-strain genomes for metagenomic binning, comparative biology and taxonomic classification.</title>
        <authorList>
            <person name="Goeker M."/>
        </authorList>
    </citation>
    <scope>NUCLEOTIDE SEQUENCE [LARGE SCALE GENOMIC DNA]</scope>
    <source>
        <strain evidence="1 2">DSM 16325</strain>
    </source>
</reference>
<dbReference type="Pfam" id="PF06338">
    <property type="entry name" value="ComK"/>
    <property type="match status" value="1"/>
</dbReference>
<accession>A0A7W8IQN4</accession>
<sequence length="168" mass="19673">MKGHYEIREDTQALEPMYNERGQLCTIVHETNATYTIEKSPRQIVEHSCIYYGCAYEGRLEAAKLILGLKQMVPISVCTSLRLYMIPTCSPESDKCFWLALRHIHYIEPYKQKKAKVTLTNGTSLIIDVHRDTLEARRAKTTLLYYTMETRCGIYKVIEQKFPLWRLF</sequence>
<dbReference type="AlphaFoldDB" id="A0A7W8IQN4"/>
<name>A0A7W8IQN4_9BACL</name>
<evidence type="ECO:0000313" key="2">
    <source>
        <dbReference type="Proteomes" id="UP000520011"/>
    </source>
</evidence>
<proteinExistence type="predicted"/>
<dbReference type="InterPro" id="IPR010461">
    <property type="entry name" value="ComK"/>
</dbReference>
<dbReference type="RefSeq" id="WP_312856102.1">
    <property type="nucleotide sequence ID" value="NZ_JACHEP010000004.1"/>
</dbReference>
<gene>
    <name evidence="1" type="ORF">HNQ34_001274</name>
</gene>
<dbReference type="Proteomes" id="UP000520011">
    <property type="component" value="Unassembled WGS sequence"/>
</dbReference>
<organism evidence="1 2">
    <name type="scientific">Anoxybacteroides tepidamans</name>
    <dbReference type="NCBI Taxonomy" id="265948"/>
    <lineage>
        <taxon>Bacteria</taxon>
        <taxon>Bacillati</taxon>
        <taxon>Bacillota</taxon>
        <taxon>Bacilli</taxon>
        <taxon>Bacillales</taxon>
        <taxon>Anoxybacillaceae</taxon>
        <taxon>Anoxybacteroides</taxon>
    </lineage>
</organism>